<gene>
    <name evidence="2" type="primary">5.3</name>
</gene>
<name>B6Z9G2_9CAUD</name>
<feature type="domain" description="PD(D/E)XK endonuclease" evidence="1">
    <location>
        <begin position="4"/>
        <end position="116"/>
    </location>
</feature>
<dbReference type="OrthoDB" id="20257at10239"/>
<protein>
    <submittedName>
        <fullName evidence="2">Uncharacterized protein 5.3</fullName>
    </submittedName>
</protein>
<dbReference type="EMBL" id="FJ194439">
    <property type="protein sequence ID" value="ACJ14564.1"/>
    <property type="molecule type" value="Genomic_DNA"/>
</dbReference>
<dbReference type="RefSeq" id="YP_002308402.1">
    <property type="nucleotide sequence ID" value="NC_011534.1"/>
</dbReference>
<evidence type="ECO:0000259" key="1">
    <source>
        <dbReference type="Pfam" id="PF11645"/>
    </source>
</evidence>
<organism evidence="2 3">
    <name type="scientific">Kluyvera phage Kvp1</name>
    <dbReference type="NCBI Taxonomy" id="47049"/>
    <lineage>
        <taxon>Viruses</taxon>
        <taxon>Duplodnaviria</taxon>
        <taxon>Heunggongvirae</taxon>
        <taxon>Uroviricota</taxon>
        <taxon>Caudoviricetes</taxon>
        <taxon>Autographivirales</taxon>
        <taxon>Autotranscriptaviridae</taxon>
        <taxon>Studiervirinae</taxon>
        <taxon>Berlinvirus</taxon>
        <taxon>Berlinvirus Kvp1</taxon>
    </lineage>
</organism>
<keyword evidence="3" id="KW-1185">Reference proteome</keyword>
<dbReference type="InterPro" id="IPR021671">
    <property type="entry name" value="PD(D/E)XK_Endonuc"/>
</dbReference>
<dbReference type="GO" id="GO:0003676">
    <property type="term" value="F:nucleic acid binding"/>
    <property type="evidence" value="ECO:0007669"/>
    <property type="project" value="InterPro"/>
</dbReference>
<evidence type="ECO:0000313" key="3">
    <source>
        <dbReference type="Proteomes" id="UP000202320"/>
    </source>
</evidence>
<dbReference type="KEGG" id="vg:7040060"/>
<dbReference type="InterPro" id="IPR011856">
    <property type="entry name" value="tRNA_endonuc-like_dom_sf"/>
</dbReference>
<accession>B6Z9G2</accession>
<reference evidence="2 3" key="1">
    <citation type="journal article" date="2008" name="Virol. J.">
        <title>The genome and proteome of the Kluyvera bacteriophage Kvp1--another member of the T7-like Autographivirinae.</title>
        <authorList>
            <person name="Lingohr E.J."/>
            <person name="Villegas A."/>
            <person name="She Y.M."/>
            <person name="Ceyssens P.J."/>
            <person name="Kropinski A.M."/>
        </authorList>
    </citation>
    <scope>NUCLEOTIDE SEQUENCE [LARGE SCALE GENOMIC DNA]</scope>
</reference>
<dbReference type="Gene3D" id="3.40.1350.10">
    <property type="match status" value="1"/>
</dbReference>
<dbReference type="Proteomes" id="UP000202320">
    <property type="component" value="Segment"/>
</dbReference>
<dbReference type="Pfam" id="PF11645">
    <property type="entry name" value="PDDEXK_5"/>
    <property type="match status" value="1"/>
</dbReference>
<dbReference type="GeneID" id="7040060"/>
<proteinExistence type="predicted"/>
<sequence>MMLQHSTGSASELFAAYKFMERGHAVFFPLLTQSKADFIADVDGNLLRVQVKTGTLIQDKYLQVRLGGCGRPLYKPGDMDVLCIVYKERLWVIPAEVVGDKTTISFNPDKSDRKKRNDFDKYVWEK</sequence>
<evidence type="ECO:0000313" key="2">
    <source>
        <dbReference type="EMBL" id="ACJ14564.1"/>
    </source>
</evidence>